<dbReference type="GeneID" id="19012331"/>
<evidence type="ECO:0000313" key="4">
    <source>
        <dbReference type="Proteomes" id="UP000198341"/>
    </source>
</evidence>
<proteinExistence type="predicted"/>
<dbReference type="Proteomes" id="UP000198341">
    <property type="component" value="Chromosome 12"/>
</dbReference>
<accession>K8FB88</accession>
<dbReference type="InterPro" id="IPR006901">
    <property type="entry name" value="TrmK"/>
</dbReference>
<dbReference type="Gene3D" id="3.40.50.150">
    <property type="entry name" value="Vaccinia Virus protein VP39"/>
    <property type="match status" value="1"/>
</dbReference>
<dbReference type="GO" id="GO:0160105">
    <property type="term" value="F:tRNA (adenine(22)-N1)-methyltransferase activity"/>
    <property type="evidence" value="ECO:0007669"/>
    <property type="project" value="InterPro"/>
</dbReference>
<dbReference type="KEGG" id="bpg:Bathy12g01020"/>
<name>K8FB88_9CHLO</name>
<reference evidence="3 4" key="1">
    <citation type="submission" date="2011-10" db="EMBL/GenBank/DDBJ databases">
        <authorList>
            <person name="Genoscope - CEA"/>
        </authorList>
    </citation>
    <scope>NUCLEOTIDE SEQUENCE [LARGE SCALE GENOMIC DNA]</scope>
    <source>
        <strain evidence="3 4">RCC 1105</strain>
    </source>
</reference>
<dbReference type="PANTHER" id="PTHR38451">
    <property type="entry name" value="TRNA (ADENINE(22)-N(1))-METHYLTRANSFERASE"/>
    <property type="match status" value="1"/>
</dbReference>
<dbReference type="Pfam" id="PF13649">
    <property type="entry name" value="Methyltransf_25"/>
    <property type="match status" value="1"/>
</dbReference>
<dbReference type="EMBL" id="FO082267">
    <property type="protein sequence ID" value="CCO18863.1"/>
    <property type="molecule type" value="Genomic_DNA"/>
</dbReference>
<dbReference type="InterPro" id="IPR041698">
    <property type="entry name" value="Methyltransf_25"/>
</dbReference>
<feature type="domain" description="Methyltransferase" evidence="2">
    <location>
        <begin position="58"/>
        <end position="98"/>
    </location>
</feature>
<dbReference type="PANTHER" id="PTHR38451:SF1">
    <property type="entry name" value="TRNA (ADENINE(22)-N(1))-METHYLTRANSFERASE"/>
    <property type="match status" value="1"/>
</dbReference>
<dbReference type="SUPFAM" id="SSF53335">
    <property type="entry name" value="S-adenosyl-L-methionine-dependent methyltransferases"/>
    <property type="match status" value="1"/>
</dbReference>
<dbReference type="RefSeq" id="XP_007509748.1">
    <property type="nucleotide sequence ID" value="XM_007509686.1"/>
</dbReference>
<dbReference type="InterPro" id="IPR029063">
    <property type="entry name" value="SAM-dependent_MTases_sf"/>
</dbReference>
<evidence type="ECO:0000313" key="3">
    <source>
        <dbReference type="EMBL" id="CCO18863.1"/>
    </source>
</evidence>
<sequence length="298" mass="34076">MMWCLSSRPSLVLQRRRFKLETTTTRWDDADIDDECEKHNRAETIVNYALESGKDVVVADVGCGHGQMSLLLHSRGVKRVIGIDKSQNEVNYANECLRSFRRKSTSASESGESGDDDDDEHQKTKNKIEFRIGDGLESVTEENVDVVIFAGMGTKLIRKLLSRGRSVETSSSVRTLVINPPAGELVEFREWLWQNKWCIEKESLIIENANAHVVMKCTKKTGEEKTLSVLDLWLGKLQEEKKSSNVKAYAINRREYAKERMGVLEGLQSEGRLRDERELERYRNAYVALASWLEEEKT</sequence>
<feature type="region of interest" description="Disordered" evidence="1">
    <location>
        <begin position="103"/>
        <end position="123"/>
    </location>
</feature>
<dbReference type="AlphaFoldDB" id="K8FB88"/>
<gene>
    <name evidence="3" type="ordered locus">Bathy12g01020</name>
</gene>
<dbReference type="STRING" id="41875.K8FB88"/>
<protein>
    <recommendedName>
        <fullName evidence="2">Methyltransferase domain-containing protein</fullName>
    </recommendedName>
</protein>
<dbReference type="Pfam" id="PF04816">
    <property type="entry name" value="TrmK"/>
    <property type="match status" value="1"/>
</dbReference>
<keyword evidence="4" id="KW-1185">Reference proteome</keyword>
<dbReference type="OrthoDB" id="46940at2759"/>
<evidence type="ECO:0000256" key="1">
    <source>
        <dbReference type="SAM" id="MobiDB-lite"/>
    </source>
</evidence>
<organism evidence="3 4">
    <name type="scientific">Bathycoccus prasinos</name>
    <dbReference type="NCBI Taxonomy" id="41875"/>
    <lineage>
        <taxon>Eukaryota</taxon>
        <taxon>Viridiplantae</taxon>
        <taxon>Chlorophyta</taxon>
        <taxon>Mamiellophyceae</taxon>
        <taxon>Mamiellales</taxon>
        <taxon>Bathycoccaceae</taxon>
        <taxon>Bathycoccus</taxon>
    </lineage>
</organism>
<dbReference type="CDD" id="cd02440">
    <property type="entry name" value="AdoMet_MTases"/>
    <property type="match status" value="1"/>
</dbReference>
<evidence type="ECO:0000259" key="2">
    <source>
        <dbReference type="Pfam" id="PF13649"/>
    </source>
</evidence>